<dbReference type="OrthoDB" id="432234at2759"/>
<organism evidence="2 3">
    <name type="scientific">Thelephora terrestris</name>
    <dbReference type="NCBI Taxonomy" id="56493"/>
    <lineage>
        <taxon>Eukaryota</taxon>
        <taxon>Fungi</taxon>
        <taxon>Dikarya</taxon>
        <taxon>Basidiomycota</taxon>
        <taxon>Agaricomycotina</taxon>
        <taxon>Agaricomycetes</taxon>
        <taxon>Thelephorales</taxon>
        <taxon>Thelephoraceae</taxon>
        <taxon>Thelephora</taxon>
    </lineage>
</organism>
<comment type="caution">
    <text evidence="2">The sequence shown here is derived from an EMBL/GenBank/DDBJ whole genome shotgun (WGS) entry which is preliminary data.</text>
</comment>
<keyword evidence="3" id="KW-1185">Reference proteome</keyword>
<protein>
    <submittedName>
        <fullName evidence="2">Uncharacterized protein</fullName>
    </submittedName>
</protein>
<feature type="region of interest" description="Disordered" evidence="1">
    <location>
        <begin position="120"/>
        <end position="178"/>
    </location>
</feature>
<proteinExistence type="predicted"/>
<dbReference type="AlphaFoldDB" id="A0A9P6HGZ4"/>
<feature type="compositionally biased region" description="Polar residues" evidence="1">
    <location>
        <begin position="133"/>
        <end position="145"/>
    </location>
</feature>
<accession>A0A9P6HGZ4</accession>
<dbReference type="Proteomes" id="UP000736335">
    <property type="component" value="Unassembled WGS sequence"/>
</dbReference>
<sequence>MLIKNLLPGELVNGSIGQVVDFLTAGEAVNGNTDIGFVDPTNEMRDDAAGGPNRDIPLHILQSPHIWPVVHWAVGRKMMMVPVAFTIENVHGDVEAARGQVSHSMTLPIEDLGLMCSRGTTHPGMGHKYPQIPRSNASTSTNQPRTDIREGPGLRWALSGDIPGHTPGSQFRSSEVHQ</sequence>
<evidence type="ECO:0000313" key="2">
    <source>
        <dbReference type="EMBL" id="KAF9786029.1"/>
    </source>
</evidence>
<gene>
    <name evidence="2" type="ORF">BJ322DRAFT_1057549</name>
</gene>
<evidence type="ECO:0000313" key="3">
    <source>
        <dbReference type="Proteomes" id="UP000736335"/>
    </source>
</evidence>
<evidence type="ECO:0000256" key="1">
    <source>
        <dbReference type="SAM" id="MobiDB-lite"/>
    </source>
</evidence>
<reference evidence="2" key="1">
    <citation type="journal article" date="2020" name="Nat. Commun.">
        <title>Large-scale genome sequencing of mycorrhizal fungi provides insights into the early evolution of symbiotic traits.</title>
        <authorList>
            <person name="Miyauchi S."/>
            <person name="Kiss E."/>
            <person name="Kuo A."/>
            <person name="Drula E."/>
            <person name="Kohler A."/>
            <person name="Sanchez-Garcia M."/>
            <person name="Morin E."/>
            <person name="Andreopoulos B."/>
            <person name="Barry K.W."/>
            <person name="Bonito G."/>
            <person name="Buee M."/>
            <person name="Carver A."/>
            <person name="Chen C."/>
            <person name="Cichocki N."/>
            <person name="Clum A."/>
            <person name="Culley D."/>
            <person name="Crous P.W."/>
            <person name="Fauchery L."/>
            <person name="Girlanda M."/>
            <person name="Hayes R.D."/>
            <person name="Keri Z."/>
            <person name="LaButti K."/>
            <person name="Lipzen A."/>
            <person name="Lombard V."/>
            <person name="Magnuson J."/>
            <person name="Maillard F."/>
            <person name="Murat C."/>
            <person name="Nolan M."/>
            <person name="Ohm R.A."/>
            <person name="Pangilinan J."/>
            <person name="Pereira M.F."/>
            <person name="Perotto S."/>
            <person name="Peter M."/>
            <person name="Pfister S."/>
            <person name="Riley R."/>
            <person name="Sitrit Y."/>
            <person name="Stielow J.B."/>
            <person name="Szollosi G."/>
            <person name="Zifcakova L."/>
            <person name="Stursova M."/>
            <person name="Spatafora J.W."/>
            <person name="Tedersoo L."/>
            <person name="Vaario L.M."/>
            <person name="Yamada A."/>
            <person name="Yan M."/>
            <person name="Wang P."/>
            <person name="Xu J."/>
            <person name="Bruns T."/>
            <person name="Baldrian P."/>
            <person name="Vilgalys R."/>
            <person name="Dunand C."/>
            <person name="Henrissat B."/>
            <person name="Grigoriev I.V."/>
            <person name="Hibbett D."/>
            <person name="Nagy L.G."/>
            <person name="Martin F.M."/>
        </authorList>
    </citation>
    <scope>NUCLEOTIDE SEQUENCE</scope>
    <source>
        <strain evidence="2">UH-Tt-Lm1</strain>
    </source>
</reference>
<dbReference type="EMBL" id="WIUZ02000006">
    <property type="protein sequence ID" value="KAF9786029.1"/>
    <property type="molecule type" value="Genomic_DNA"/>
</dbReference>
<feature type="compositionally biased region" description="Polar residues" evidence="1">
    <location>
        <begin position="167"/>
        <end position="178"/>
    </location>
</feature>
<name>A0A9P6HGZ4_9AGAM</name>
<reference evidence="2" key="2">
    <citation type="submission" date="2020-11" db="EMBL/GenBank/DDBJ databases">
        <authorList>
            <consortium name="DOE Joint Genome Institute"/>
            <person name="Kuo A."/>
            <person name="Miyauchi S."/>
            <person name="Kiss E."/>
            <person name="Drula E."/>
            <person name="Kohler A."/>
            <person name="Sanchez-Garcia M."/>
            <person name="Andreopoulos B."/>
            <person name="Barry K.W."/>
            <person name="Bonito G."/>
            <person name="Buee M."/>
            <person name="Carver A."/>
            <person name="Chen C."/>
            <person name="Cichocki N."/>
            <person name="Clum A."/>
            <person name="Culley D."/>
            <person name="Crous P.W."/>
            <person name="Fauchery L."/>
            <person name="Girlanda M."/>
            <person name="Hayes R."/>
            <person name="Keri Z."/>
            <person name="Labutti K."/>
            <person name="Lipzen A."/>
            <person name="Lombard V."/>
            <person name="Magnuson J."/>
            <person name="Maillard F."/>
            <person name="Morin E."/>
            <person name="Murat C."/>
            <person name="Nolan M."/>
            <person name="Ohm R."/>
            <person name="Pangilinan J."/>
            <person name="Pereira M."/>
            <person name="Perotto S."/>
            <person name="Peter M."/>
            <person name="Riley R."/>
            <person name="Sitrit Y."/>
            <person name="Stielow B."/>
            <person name="Szollosi G."/>
            <person name="Zifcakova L."/>
            <person name="Stursova M."/>
            <person name="Spatafora J.W."/>
            <person name="Tedersoo L."/>
            <person name="Vaario L.-M."/>
            <person name="Yamada A."/>
            <person name="Yan M."/>
            <person name="Wang P."/>
            <person name="Xu J."/>
            <person name="Bruns T."/>
            <person name="Baldrian P."/>
            <person name="Vilgalys R."/>
            <person name="Henrissat B."/>
            <person name="Grigoriev I.V."/>
            <person name="Hibbett D."/>
            <person name="Nagy L.G."/>
            <person name="Martin F.M."/>
        </authorList>
    </citation>
    <scope>NUCLEOTIDE SEQUENCE</scope>
    <source>
        <strain evidence="2">UH-Tt-Lm1</strain>
    </source>
</reference>